<evidence type="ECO:0000256" key="6">
    <source>
        <dbReference type="ARBA" id="ARBA00023196"/>
    </source>
</evidence>
<dbReference type="NCBIfam" id="TIGR01216">
    <property type="entry name" value="ATP_synt_epsi"/>
    <property type="match status" value="1"/>
</dbReference>
<dbReference type="InterPro" id="IPR036771">
    <property type="entry name" value="ATPsynth_dsu/esu_N"/>
</dbReference>
<dbReference type="EMBL" id="LBXN01000007">
    <property type="protein sequence ID" value="KKR34047.1"/>
    <property type="molecule type" value="Genomic_DNA"/>
</dbReference>
<feature type="domain" description="ATP synthase F1 complex delta/epsilon subunit N-terminal" evidence="10">
    <location>
        <begin position="6"/>
        <end position="82"/>
    </location>
</feature>
<dbReference type="HAMAP" id="MF_00530">
    <property type="entry name" value="ATP_synth_epsil_bac"/>
    <property type="match status" value="1"/>
</dbReference>
<proteinExistence type="inferred from homology"/>
<dbReference type="GO" id="GO:0045259">
    <property type="term" value="C:proton-transporting ATP synthase complex"/>
    <property type="evidence" value="ECO:0007669"/>
    <property type="project" value="UniProtKB-KW"/>
</dbReference>
<keyword evidence="3 8" id="KW-0813">Transport</keyword>
<dbReference type="Pfam" id="PF02823">
    <property type="entry name" value="ATP-synt_DE_N"/>
    <property type="match status" value="1"/>
</dbReference>
<sequence length="140" mass="15348">MSQFLLEIITPERIAYSEQVDAVNVPTVSGHIGVLPHHVPLFSELTEGELKIVSGKEEYYMAIGGGFIEVAPDKVTVLVSRALHADEINEKEILAARNAAEDALKTKPSGAALAEAEALLRRSVIAMKVLRRKHRMPPRL</sequence>
<dbReference type="Proteomes" id="UP000034539">
    <property type="component" value="Unassembled WGS sequence"/>
</dbReference>
<evidence type="ECO:0000256" key="2">
    <source>
        <dbReference type="ARBA" id="ARBA00005712"/>
    </source>
</evidence>
<protein>
    <recommendedName>
        <fullName evidence="8">ATP synthase epsilon chain</fullName>
    </recommendedName>
    <alternativeName>
        <fullName evidence="8">ATP synthase F1 sector epsilon subunit</fullName>
    </alternativeName>
    <alternativeName>
        <fullName evidence="8">F-ATPase epsilon subunit</fullName>
    </alternativeName>
</protein>
<evidence type="ECO:0000256" key="1">
    <source>
        <dbReference type="ARBA" id="ARBA00004184"/>
    </source>
</evidence>
<accession>A0A0G0T821</accession>
<dbReference type="InterPro" id="IPR001469">
    <property type="entry name" value="ATP_synth_F1_dsu/esu"/>
</dbReference>
<name>A0A0G0T821_9BACT</name>
<organism evidence="11 12">
    <name type="scientific">Candidatus Gottesmanbacteria bacterium GW2011_GWC2_39_8</name>
    <dbReference type="NCBI Taxonomy" id="1618450"/>
    <lineage>
        <taxon>Bacteria</taxon>
        <taxon>Candidatus Gottesmaniibacteriota</taxon>
    </lineage>
</organism>
<keyword evidence="8" id="KW-0375">Hydrogen ion transport</keyword>
<keyword evidence="5 8" id="KW-0472">Membrane</keyword>
<evidence type="ECO:0000256" key="7">
    <source>
        <dbReference type="ARBA" id="ARBA00023310"/>
    </source>
</evidence>
<dbReference type="CDD" id="cd12152">
    <property type="entry name" value="F1-ATPase_delta"/>
    <property type="match status" value="1"/>
</dbReference>
<dbReference type="GO" id="GO:0046933">
    <property type="term" value="F:proton-transporting ATP synthase activity, rotational mechanism"/>
    <property type="evidence" value="ECO:0007669"/>
    <property type="project" value="UniProtKB-UniRule"/>
</dbReference>
<comment type="caution">
    <text evidence="11">The sequence shown here is derived from an EMBL/GenBank/DDBJ whole genome shotgun (WGS) entry which is preliminary data.</text>
</comment>
<dbReference type="GO" id="GO:0005524">
    <property type="term" value="F:ATP binding"/>
    <property type="evidence" value="ECO:0007669"/>
    <property type="project" value="UniProtKB-UniRule"/>
</dbReference>
<reference evidence="11 12" key="1">
    <citation type="journal article" date="2015" name="Nature">
        <title>rRNA introns, odd ribosomes, and small enigmatic genomes across a large radiation of phyla.</title>
        <authorList>
            <person name="Brown C.T."/>
            <person name="Hug L.A."/>
            <person name="Thomas B.C."/>
            <person name="Sharon I."/>
            <person name="Castelle C.J."/>
            <person name="Singh A."/>
            <person name="Wilkins M.J."/>
            <person name="Williams K.H."/>
            <person name="Banfield J.F."/>
        </authorList>
    </citation>
    <scope>NUCLEOTIDE SEQUENCE [LARGE SCALE GENOMIC DNA]</scope>
</reference>
<comment type="subunit">
    <text evidence="8 9">F-type ATPases have 2 components, CF(1) - the catalytic core - and CF(0) - the membrane proton channel. CF(1) has five subunits: alpha(3), beta(3), gamma(1), delta(1), epsilon(1). CF(0) has three main subunits: a, b and c.</text>
</comment>
<dbReference type="SUPFAM" id="SSF51344">
    <property type="entry name" value="Epsilon subunit of F1F0-ATP synthase N-terminal domain"/>
    <property type="match status" value="1"/>
</dbReference>
<keyword evidence="7 8" id="KW-0066">ATP synthesis</keyword>
<evidence type="ECO:0000259" key="10">
    <source>
        <dbReference type="Pfam" id="PF02823"/>
    </source>
</evidence>
<evidence type="ECO:0000256" key="4">
    <source>
        <dbReference type="ARBA" id="ARBA00023065"/>
    </source>
</evidence>
<evidence type="ECO:0000313" key="12">
    <source>
        <dbReference type="Proteomes" id="UP000034539"/>
    </source>
</evidence>
<evidence type="ECO:0000313" key="11">
    <source>
        <dbReference type="EMBL" id="KKR34047.1"/>
    </source>
</evidence>
<comment type="subcellular location">
    <subcellularLocation>
        <location evidence="8">Cell membrane</location>
        <topology evidence="8">Peripheral membrane protein</topology>
    </subcellularLocation>
    <subcellularLocation>
        <location evidence="1">Endomembrane system</location>
        <topology evidence="1">Peripheral membrane protein</topology>
    </subcellularLocation>
</comment>
<dbReference type="GO" id="GO:0005886">
    <property type="term" value="C:plasma membrane"/>
    <property type="evidence" value="ECO:0007669"/>
    <property type="project" value="UniProtKB-SubCell"/>
</dbReference>
<comment type="similarity">
    <text evidence="2 8 9">Belongs to the ATPase epsilon chain family.</text>
</comment>
<dbReference type="PANTHER" id="PTHR13822:SF10">
    <property type="entry name" value="ATP SYNTHASE EPSILON CHAIN, CHLOROPLASTIC"/>
    <property type="match status" value="1"/>
</dbReference>
<comment type="function">
    <text evidence="8">Produces ATP from ADP in the presence of a proton gradient across the membrane.</text>
</comment>
<gene>
    <name evidence="8" type="primary">atpC</name>
    <name evidence="11" type="ORF">UT63_C0007G0002</name>
</gene>
<evidence type="ECO:0000256" key="9">
    <source>
        <dbReference type="RuleBase" id="RU003656"/>
    </source>
</evidence>
<dbReference type="AlphaFoldDB" id="A0A0G0T821"/>
<keyword evidence="4 8" id="KW-0406">Ion transport</keyword>
<evidence type="ECO:0000256" key="8">
    <source>
        <dbReference type="HAMAP-Rule" id="MF_00530"/>
    </source>
</evidence>
<dbReference type="Gene3D" id="2.60.15.10">
    <property type="entry name" value="F0F1 ATP synthase delta/epsilon subunit, N-terminal"/>
    <property type="match status" value="1"/>
</dbReference>
<keyword evidence="8" id="KW-1003">Cell membrane</keyword>
<dbReference type="InterPro" id="IPR020546">
    <property type="entry name" value="ATP_synth_F1_dsu/esu_N"/>
</dbReference>
<dbReference type="PANTHER" id="PTHR13822">
    <property type="entry name" value="ATP SYNTHASE DELTA/EPSILON CHAIN"/>
    <property type="match status" value="1"/>
</dbReference>
<evidence type="ECO:0000256" key="3">
    <source>
        <dbReference type="ARBA" id="ARBA00022448"/>
    </source>
</evidence>
<dbReference type="GO" id="GO:0012505">
    <property type="term" value="C:endomembrane system"/>
    <property type="evidence" value="ECO:0007669"/>
    <property type="project" value="UniProtKB-SubCell"/>
</dbReference>
<evidence type="ECO:0000256" key="5">
    <source>
        <dbReference type="ARBA" id="ARBA00023136"/>
    </source>
</evidence>
<keyword evidence="6 8" id="KW-0139">CF(1)</keyword>